<dbReference type="Pfam" id="PF01627">
    <property type="entry name" value="Hpt"/>
    <property type="match status" value="1"/>
</dbReference>
<dbReference type="InterPro" id="IPR036097">
    <property type="entry name" value="HisK_dim/P_sf"/>
</dbReference>
<dbReference type="Gene3D" id="1.20.120.160">
    <property type="entry name" value="HPT domain"/>
    <property type="match status" value="1"/>
</dbReference>
<evidence type="ECO:0000256" key="9">
    <source>
        <dbReference type="PROSITE-ProRule" id="PRU00110"/>
    </source>
</evidence>
<keyword evidence="6 14" id="KW-0418">Kinase</keyword>
<evidence type="ECO:0000256" key="6">
    <source>
        <dbReference type="ARBA" id="ARBA00022777"/>
    </source>
</evidence>
<dbReference type="InterPro" id="IPR036890">
    <property type="entry name" value="HATPase_C_sf"/>
</dbReference>
<feature type="domain" description="HPt" evidence="13">
    <location>
        <begin position="2"/>
        <end position="106"/>
    </location>
</feature>
<comment type="catalytic activity">
    <reaction evidence="1">
        <text>ATP + protein L-histidine = ADP + protein N-phospho-L-histidine.</text>
        <dbReference type="EC" id="2.7.13.3"/>
    </reaction>
</comment>
<dbReference type="InterPro" id="IPR036641">
    <property type="entry name" value="HPT_dom_sf"/>
</dbReference>
<dbReference type="PANTHER" id="PTHR43395">
    <property type="entry name" value="SENSOR HISTIDINE KINASE CHEA"/>
    <property type="match status" value="1"/>
</dbReference>
<proteinExistence type="predicted"/>
<evidence type="ECO:0000259" key="12">
    <source>
        <dbReference type="PROSITE" id="PS50851"/>
    </source>
</evidence>
<protein>
    <recommendedName>
        <fullName evidence="3">Chemotaxis protein CheA</fullName>
        <ecNumber evidence="2">2.7.13.3</ecNumber>
    </recommendedName>
</protein>
<dbReference type="PROSITE" id="PS50851">
    <property type="entry name" value="CHEW"/>
    <property type="match status" value="1"/>
</dbReference>
<dbReference type="Gene3D" id="1.10.287.560">
    <property type="entry name" value="Histidine kinase CheA-like, homodimeric domain"/>
    <property type="match status" value="1"/>
</dbReference>
<dbReference type="EC" id="2.7.13.3" evidence="2"/>
<keyword evidence="15" id="KW-1185">Reference proteome</keyword>
<feature type="domain" description="Histidine kinase" evidence="11">
    <location>
        <begin position="265"/>
        <end position="474"/>
    </location>
</feature>
<dbReference type="SUPFAM" id="SSF55874">
    <property type="entry name" value="ATPase domain of HSP90 chaperone/DNA topoisomerase II/histidine kinase"/>
    <property type="match status" value="1"/>
</dbReference>
<feature type="modified residue" description="Phosphohistidine" evidence="9">
    <location>
        <position position="49"/>
    </location>
</feature>
<dbReference type="Proteomes" id="UP000199771">
    <property type="component" value="Unassembled WGS sequence"/>
</dbReference>
<dbReference type="EMBL" id="FOOC01000004">
    <property type="protein sequence ID" value="SFF43997.1"/>
    <property type="molecule type" value="Genomic_DNA"/>
</dbReference>
<dbReference type="PROSITE" id="PS50894">
    <property type="entry name" value="HPT"/>
    <property type="match status" value="1"/>
</dbReference>
<dbReference type="STRING" id="1076937.SAMN04488120_104126"/>
<dbReference type="GO" id="GO:0005737">
    <property type="term" value="C:cytoplasm"/>
    <property type="evidence" value="ECO:0007669"/>
    <property type="project" value="InterPro"/>
</dbReference>
<evidence type="ECO:0000256" key="1">
    <source>
        <dbReference type="ARBA" id="ARBA00000085"/>
    </source>
</evidence>
<feature type="region of interest" description="Disordered" evidence="10">
    <location>
        <begin position="188"/>
        <end position="220"/>
    </location>
</feature>
<dbReference type="SMART" id="SM00073">
    <property type="entry name" value="HPT"/>
    <property type="match status" value="1"/>
</dbReference>
<evidence type="ECO:0000313" key="15">
    <source>
        <dbReference type="Proteomes" id="UP000199771"/>
    </source>
</evidence>
<evidence type="ECO:0000259" key="11">
    <source>
        <dbReference type="PROSITE" id="PS50109"/>
    </source>
</evidence>
<dbReference type="SMART" id="SM00387">
    <property type="entry name" value="HATPase_c"/>
    <property type="match status" value="1"/>
</dbReference>
<dbReference type="CDD" id="cd16916">
    <property type="entry name" value="HATPase_CheA-like"/>
    <property type="match status" value="1"/>
</dbReference>
<dbReference type="InterPro" id="IPR002545">
    <property type="entry name" value="CheW-lke_dom"/>
</dbReference>
<accession>A0A1I2ISI4</accession>
<feature type="domain" description="CheW-like" evidence="12">
    <location>
        <begin position="476"/>
        <end position="607"/>
    </location>
</feature>
<dbReference type="GO" id="GO:0006935">
    <property type="term" value="P:chemotaxis"/>
    <property type="evidence" value="ECO:0007669"/>
    <property type="project" value="InterPro"/>
</dbReference>
<dbReference type="Gene3D" id="3.30.565.10">
    <property type="entry name" value="Histidine kinase-like ATPase, C-terminal domain"/>
    <property type="match status" value="1"/>
</dbReference>
<dbReference type="PRINTS" id="PR00344">
    <property type="entry name" value="BCTRLSENSOR"/>
</dbReference>
<dbReference type="SUPFAM" id="SSF47226">
    <property type="entry name" value="Histidine-containing phosphotransfer domain, HPT domain"/>
    <property type="match status" value="1"/>
</dbReference>
<evidence type="ECO:0000256" key="5">
    <source>
        <dbReference type="ARBA" id="ARBA00022679"/>
    </source>
</evidence>
<evidence type="ECO:0000313" key="14">
    <source>
        <dbReference type="EMBL" id="SFF43997.1"/>
    </source>
</evidence>
<dbReference type="FunFam" id="3.30.565.10:FF:000016">
    <property type="entry name" value="Chemotaxis protein CheA, putative"/>
    <property type="match status" value="1"/>
</dbReference>
<evidence type="ECO:0000256" key="10">
    <source>
        <dbReference type="SAM" id="MobiDB-lite"/>
    </source>
</evidence>
<comment type="function">
    <text evidence="8">Involved in the transmission of sensory signals from the chemoreceptors to the flagellar motors. CheA is autophosphorylated; it can transfer its phosphate group to either CheB or CheY.</text>
</comment>
<dbReference type="PROSITE" id="PS50109">
    <property type="entry name" value="HIS_KIN"/>
    <property type="match status" value="1"/>
</dbReference>
<dbReference type="RefSeq" id="WP_091532707.1">
    <property type="nucleotide sequence ID" value="NZ_FOOC01000004.1"/>
</dbReference>
<name>A0A1I2ISI4_9GAMM</name>
<dbReference type="Pfam" id="PF02895">
    <property type="entry name" value="H-kinase_dim"/>
    <property type="match status" value="1"/>
</dbReference>
<dbReference type="SUPFAM" id="SSF47384">
    <property type="entry name" value="Homodimeric domain of signal transducing histidine kinase"/>
    <property type="match status" value="1"/>
</dbReference>
<dbReference type="OrthoDB" id="9803176at2"/>
<dbReference type="Pfam" id="PF01584">
    <property type="entry name" value="CheW"/>
    <property type="match status" value="1"/>
</dbReference>
<organism evidence="14 15">
    <name type="scientific">Fontimonas thermophila</name>
    <dbReference type="NCBI Taxonomy" id="1076937"/>
    <lineage>
        <taxon>Bacteria</taxon>
        <taxon>Pseudomonadati</taxon>
        <taxon>Pseudomonadota</taxon>
        <taxon>Gammaproteobacteria</taxon>
        <taxon>Nevskiales</taxon>
        <taxon>Nevskiaceae</taxon>
        <taxon>Fontimonas</taxon>
    </lineage>
</organism>
<dbReference type="SUPFAM" id="SSF50341">
    <property type="entry name" value="CheW-like"/>
    <property type="match status" value="1"/>
</dbReference>
<keyword evidence="7" id="KW-0902">Two-component regulatory system</keyword>
<dbReference type="SMART" id="SM00260">
    <property type="entry name" value="CheW"/>
    <property type="match status" value="1"/>
</dbReference>
<keyword evidence="5" id="KW-0808">Transferase</keyword>
<dbReference type="InterPro" id="IPR005467">
    <property type="entry name" value="His_kinase_dom"/>
</dbReference>
<dbReference type="PANTHER" id="PTHR43395:SF1">
    <property type="entry name" value="CHEMOTAXIS PROTEIN CHEA"/>
    <property type="match status" value="1"/>
</dbReference>
<evidence type="ECO:0000259" key="13">
    <source>
        <dbReference type="PROSITE" id="PS50894"/>
    </source>
</evidence>
<evidence type="ECO:0000256" key="3">
    <source>
        <dbReference type="ARBA" id="ARBA00021495"/>
    </source>
</evidence>
<dbReference type="FunFam" id="1.20.120.160:FF:000008">
    <property type="entry name" value="Chemotaxis sensor histidine kinase CheA"/>
    <property type="match status" value="1"/>
</dbReference>
<dbReference type="InterPro" id="IPR003594">
    <property type="entry name" value="HATPase_dom"/>
</dbReference>
<sequence>MERGADNDILADFLTEAGELVDALGHQLVALESRPQDTDLLNAIFRAFHTIKGGAGFLDLQPLVAICHATEDVFNALRAGRRAVDAELMDAVLLALDQVQAMMSALAAGAPLADAPAPLLQRLRRLVPAASDVAASPAAPVSTAHAAVSPVTAEAKADQAPCAAASATITDDEFEALLDQLHGKNGAPGAGVVSTEAGKAAAPAPPVAPAPGAHPREVGRPAPAETTVRVDTARLDRMMNLVGELVLVRNRLKDLRMRNADPQALARAVGELDFITRGLQNAVMQIRMQPIGKVFARFPKIARDLARTLGKQVEVELVGEDTDLDKNLVEMLVDPLVHMVRNSVDHGIEPPEERVRCGKSPAGHLQLAARQQGDNILISVRDDGAGMDPERIRAKAVEKGLLGADEAAQLSPEACLQLVFLPGFSTKEQVSDLSGRGVGMDVVMSRIKELGGAVHIDSRVSQGTTIHIRLPLTLAILSALMVSANGRRYALPLAPVLDIFELDCARIEKLDRWDVVLTRRDTLRLVHLDPWLRAGGGDTRRHVVVAQIGDERFGFVVREVHGREEIVIKPLGSSLRGLPGISGATVLPDGHIALILDFAGLVEAYRCRLPRPRTDAGMEAAHG</sequence>
<evidence type="ECO:0000256" key="4">
    <source>
        <dbReference type="ARBA" id="ARBA00022553"/>
    </source>
</evidence>
<dbReference type="Gene3D" id="2.30.30.40">
    <property type="entry name" value="SH3 Domains"/>
    <property type="match status" value="1"/>
</dbReference>
<dbReference type="InterPro" id="IPR036061">
    <property type="entry name" value="CheW-like_dom_sf"/>
</dbReference>
<evidence type="ECO:0000256" key="8">
    <source>
        <dbReference type="ARBA" id="ARBA00035100"/>
    </source>
</evidence>
<dbReference type="InterPro" id="IPR008207">
    <property type="entry name" value="Sig_transdc_His_kin_Hpt_dom"/>
</dbReference>
<dbReference type="SMART" id="SM01231">
    <property type="entry name" value="H-kinase_dim"/>
    <property type="match status" value="1"/>
</dbReference>
<gene>
    <name evidence="14" type="ORF">SAMN04488120_104126</name>
</gene>
<keyword evidence="4 9" id="KW-0597">Phosphoprotein</keyword>
<dbReference type="Pfam" id="PF02518">
    <property type="entry name" value="HATPase_c"/>
    <property type="match status" value="1"/>
</dbReference>
<dbReference type="InterPro" id="IPR004358">
    <property type="entry name" value="Sig_transdc_His_kin-like_C"/>
</dbReference>
<dbReference type="InterPro" id="IPR004105">
    <property type="entry name" value="CheA-like_dim"/>
</dbReference>
<dbReference type="CDD" id="cd00088">
    <property type="entry name" value="HPT"/>
    <property type="match status" value="1"/>
</dbReference>
<reference evidence="14 15" key="1">
    <citation type="submission" date="2016-10" db="EMBL/GenBank/DDBJ databases">
        <authorList>
            <person name="de Groot N.N."/>
        </authorList>
    </citation>
    <scope>NUCLEOTIDE SEQUENCE [LARGE SCALE GENOMIC DNA]</scope>
    <source>
        <strain evidence="14 15">DSM 23609</strain>
    </source>
</reference>
<dbReference type="InterPro" id="IPR037006">
    <property type="entry name" value="CheA-like_homodim_sf"/>
</dbReference>
<dbReference type="InterPro" id="IPR051315">
    <property type="entry name" value="Bact_Chemotaxis_CheA"/>
</dbReference>
<dbReference type="GO" id="GO:0000155">
    <property type="term" value="F:phosphorelay sensor kinase activity"/>
    <property type="evidence" value="ECO:0007669"/>
    <property type="project" value="InterPro"/>
</dbReference>
<dbReference type="AlphaFoldDB" id="A0A1I2ISI4"/>
<evidence type="ECO:0000256" key="7">
    <source>
        <dbReference type="ARBA" id="ARBA00023012"/>
    </source>
</evidence>
<evidence type="ECO:0000256" key="2">
    <source>
        <dbReference type="ARBA" id="ARBA00012438"/>
    </source>
</evidence>